<organism evidence="3 4">
    <name type="scientific">Alicyclobacillus macrosporangiidus</name>
    <dbReference type="NCBI Taxonomy" id="392015"/>
    <lineage>
        <taxon>Bacteria</taxon>
        <taxon>Bacillati</taxon>
        <taxon>Bacillota</taxon>
        <taxon>Bacilli</taxon>
        <taxon>Bacillales</taxon>
        <taxon>Alicyclobacillaceae</taxon>
        <taxon>Alicyclobacillus</taxon>
    </lineage>
</organism>
<dbReference type="InterPro" id="IPR050513">
    <property type="entry name" value="RavA_ATPases"/>
</dbReference>
<dbReference type="AlphaFoldDB" id="A0A1I7KER9"/>
<proteinExistence type="predicted"/>
<dbReference type="Pfam" id="PF17868">
    <property type="entry name" value="AAA_lid_8"/>
    <property type="match status" value="1"/>
</dbReference>
<sequence>MNAIQKLNDIRTYLQGQFKEREDVVDGLITALVANVHVLLIGPPGTAKSAITVALSGLIEGCNYFQWLLTKFSTPEELFGPYDLAKLKAGQYERITAGKLPTAHIAYLDEIFKANSAILNALLTLINERVFYNGTRQEPSPLKTLIGTSNEYPQEEELQAVFDRFMLRYEPGYVKDDGNFAAMLMQSPAQSPAPITLAELNLLQHLAEQIPIDQSVADALVTLRTDLAQEGIFLSDRRWVQVAKRLLPARAVLAGRDHVVLEEDAEILQHALWEDPSQKATVATIVRKRLDPVAGQVAELLEDARDIANNAMKASDDQAIAIGTEAIKKLKTIRTQIQAFISAGGSPSKIQRIQEADKKVEELLKGVTSKCLGI</sequence>
<dbReference type="EMBL" id="FPBV01000015">
    <property type="protein sequence ID" value="SFU95886.1"/>
    <property type="molecule type" value="Genomic_DNA"/>
</dbReference>
<evidence type="ECO:0000259" key="2">
    <source>
        <dbReference type="Pfam" id="PF20030"/>
    </source>
</evidence>
<reference evidence="4" key="1">
    <citation type="submission" date="2016-10" db="EMBL/GenBank/DDBJ databases">
        <authorList>
            <person name="Varghese N."/>
        </authorList>
    </citation>
    <scope>NUCLEOTIDE SEQUENCE [LARGE SCALE GENOMIC DNA]</scope>
    <source>
        <strain evidence="4">DSM 17980</strain>
    </source>
</reference>
<dbReference type="SUPFAM" id="SSF52540">
    <property type="entry name" value="P-loop containing nucleoside triphosphate hydrolases"/>
    <property type="match status" value="1"/>
</dbReference>
<name>A0A1I7KER9_9BACL</name>
<dbReference type="Proteomes" id="UP000183508">
    <property type="component" value="Unassembled WGS sequence"/>
</dbReference>
<accession>A0A1I7KER9</accession>
<keyword evidence="4" id="KW-1185">Reference proteome</keyword>
<evidence type="ECO:0000313" key="3">
    <source>
        <dbReference type="EMBL" id="SFU95886.1"/>
    </source>
</evidence>
<dbReference type="Pfam" id="PF20030">
    <property type="entry name" value="bpMoxR"/>
    <property type="match status" value="1"/>
</dbReference>
<dbReference type="InterPro" id="IPR041538">
    <property type="entry name" value="RavA-like_AAA_lid"/>
</dbReference>
<gene>
    <name evidence="3" type="ORF">SAMN05421543_11580</name>
</gene>
<dbReference type="RefSeq" id="WP_074954078.1">
    <property type="nucleotide sequence ID" value="NZ_FPBV01000015.1"/>
</dbReference>
<dbReference type="InterPro" id="IPR027417">
    <property type="entry name" value="P-loop_NTPase"/>
</dbReference>
<dbReference type="PANTHER" id="PTHR32204">
    <property type="entry name" value="ATPASE RAVA"/>
    <property type="match status" value="1"/>
</dbReference>
<protein>
    <submittedName>
        <fullName evidence="3">MoxR-like ATPase</fullName>
    </submittedName>
</protein>
<dbReference type="STRING" id="392015.SAMN05421543_11580"/>
<evidence type="ECO:0000259" key="1">
    <source>
        <dbReference type="Pfam" id="PF17868"/>
    </source>
</evidence>
<dbReference type="Gene3D" id="3.40.50.300">
    <property type="entry name" value="P-loop containing nucleotide triphosphate hydrolases"/>
    <property type="match status" value="1"/>
</dbReference>
<dbReference type="OrthoDB" id="1814213at2"/>
<feature type="domain" description="MoxR" evidence="2">
    <location>
        <begin position="6"/>
        <end position="184"/>
    </location>
</feature>
<evidence type="ECO:0000313" key="4">
    <source>
        <dbReference type="Proteomes" id="UP000183508"/>
    </source>
</evidence>
<feature type="domain" description="ATPase RavA-like AAA lid" evidence="1">
    <location>
        <begin position="216"/>
        <end position="286"/>
    </location>
</feature>
<dbReference type="eggNOG" id="COG0714">
    <property type="taxonomic scope" value="Bacteria"/>
</dbReference>
<dbReference type="InterPro" id="IPR045427">
    <property type="entry name" value="MoxR"/>
</dbReference>
<dbReference type="PANTHER" id="PTHR32204:SF0">
    <property type="entry name" value="ATPASE RAVA"/>
    <property type="match status" value="1"/>
</dbReference>